<evidence type="ECO:0000313" key="2">
    <source>
        <dbReference type="EMBL" id="KAL2912877.1"/>
    </source>
</evidence>
<gene>
    <name evidence="2" type="ORF">HK105_207658</name>
</gene>
<dbReference type="InterPro" id="IPR011009">
    <property type="entry name" value="Kinase-like_dom_sf"/>
</dbReference>
<dbReference type="EMBL" id="JADGIZ020000056">
    <property type="protein sequence ID" value="KAL2912877.1"/>
    <property type="molecule type" value="Genomic_DNA"/>
</dbReference>
<dbReference type="SUPFAM" id="SSF56112">
    <property type="entry name" value="Protein kinase-like (PK-like)"/>
    <property type="match status" value="1"/>
</dbReference>
<dbReference type="InterPro" id="IPR051130">
    <property type="entry name" value="Mito_struct-func_regulator"/>
</dbReference>
<reference evidence="2 3" key="1">
    <citation type="submission" date="2023-09" db="EMBL/GenBank/DDBJ databases">
        <title>Pangenome analysis of Batrachochytrium dendrobatidis and related Chytrids.</title>
        <authorList>
            <person name="Yacoub M.N."/>
            <person name="Stajich J.E."/>
            <person name="James T.Y."/>
        </authorList>
    </citation>
    <scope>NUCLEOTIDE SEQUENCE [LARGE SCALE GENOMIC DNA]</scope>
    <source>
        <strain evidence="2 3">JEL0888</strain>
    </source>
</reference>
<keyword evidence="3" id="KW-1185">Reference proteome</keyword>
<dbReference type="PANTHER" id="PTHR43173">
    <property type="entry name" value="ABC1 FAMILY PROTEIN"/>
    <property type="match status" value="1"/>
</dbReference>
<dbReference type="InterPro" id="IPR004147">
    <property type="entry name" value="ABC1_dom"/>
</dbReference>
<comment type="caution">
    <text evidence="2">The sequence shown here is derived from an EMBL/GenBank/DDBJ whole genome shotgun (WGS) entry which is preliminary data.</text>
</comment>
<sequence>MPSARRAFASGTRGTTRPRRNAALAVGVAAGTVGAAAAAAALVVVQEPTSLDKLGRPFAFWREMFPIYLKYRYTQWRLQAVDEAEERDRAWDALHRAHAPQVLDLFLRLRGLYIKLGQMLATRQDIAPQVYREHFAELLDNVPALSGAEARDIIERSLGRPLGDVFADFDDEALGAASIGQVHRATLHDGRAVVVKIQYPDAHELVRQDLVTSKQFAQLAQPEQVPAMDELKRQVLEEFHFDKEAWALETIGKSIAPYFSDVIIPQPVHELSNKTVLVMEYIPGVKFTDAILADAGRIAARMGATIDDLRAGRVTTWMGIRYGAHAAADAAYTALAASYNWTLGWVAPNLPYPRKPLDIKHIFHQLVQVHGREILIDGLFNGDPHPGNILYTPSGKIGLIDYGQVKALTRRERRELAQLILLLAQGESAKEATIEQIKKMGFVTTKGDPHVLYKTCVIAFDRDDPEVCEGMNLQQYLEYLSKRDQTKRLPEQYIMAVRACILLRGMAALIGGGNISIAREWVPLAKQALAMFPEDPATDDEKPEFVPRGA</sequence>
<name>A0ABR4N017_9FUNG</name>
<dbReference type="CDD" id="cd05121">
    <property type="entry name" value="ABC1_ADCK3-like"/>
    <property type="match status" value="1"/>
</dbReference>
<evidence type="ECO:0000313" key="3">
    <source>
        <dbReference type="Proteomes" id="UP001527925"/>
    </source>
</evidence>
<dbReference type="Proteomes" id="UP001527925">
    <property type="component" value="Unassembled WGS sequence"/>
</dbReference>
<dbReference type="Pfam" id="PF03109">
    <property type="entry name" value="ABC1"/>
    <property type="match status" value="2"/>
</dbReference>
<feature type="domain" description="ABC1 atypical kinase-like" evidence="1">
    <location>
        <begin position="138"/>
        <end position="294"/>
    </location>
</feature>
<evidence type="ECO:0000259" key="1">
    <source>
        <dbReference type="Pfam" id="PF03109"/>
    </source>
</evidence>
<feature type="domain" description="ABC1 atypical kinase-like" evidence="1">
    <location>
        <begin position="357"/>
        <end position="429"/>
    </location>
</feature>
<proteinExistence type="predicted"/>
<organism evidence="2 3">
    <name type="scientific">Polyrhizophydium stewartii</name>
    <dbReference type="NCBI Taxonomy" id="2732419"/>
    <lineage>
        <taxon>Eukaryota</taxon>
        <taxon>Fungi</taxon>
        <taxon>Fungi incertae sedis</taxon>
        <taxon>Chytridiomycota</taxon>
        <taxon>Chytridiomycota incertae sedis</taxon>
        <taxon>Chytridiomycetes</taxon>
        <taxon>Rhizophydiales</taxon>
        <taxon>Rhizophydiales incertae sedis</taxon>
        <taxon>Polyrhizophydium</taxon>
    </lineage>
</organism>
<dbReference type="PANTHER" id="PTHR43173:SF34">
    <property type="entry name" value="ABC1 ATYPICAL KINASE-LIKE DOMAIN-CONTAINING PROTEIN"/>
    <property type="match status" value="1"/>
</dbReference>
<accession>A0ABR4N017</accession>
<protein>
    <recommendedName>
        <fullName evidence="1">ABC1 atypical kinase-like domain-containing protein</fullName>
    </recommendedName>
</protein>